<name>A0A136LVZ0_9BACT</name>
<sequence length="298" mass="35097">MKKIRELIPALSPKDIVLFGVGRSGTTWLGQLLASAGLEYVFEPEAYWNFLPHEETRDRKRYPMPHHYLRAGQKTPYDHFFTKALRGEYKNEETVRANPGAKRKVIKVIRMNLMIPWILERVNVQPVYLMRDPMATIASQVSCDFETTVPRLTSYFYQDELFEDHLEPFRDLIEQADSSKGRTSYIEYLTILWCVQTYVARRQGVFDTVHTIRYRMLLLQPYKLLWDIANRFSLDFNFEALDREIAKKSFTTHSLDENHDPLNNWRNVFSDDEVKLIVDIIKVFGLAEYIGSDDLKQQ</sequence>
<dbReference type="Proteomes" id="UP000070457">
    <property type="component" value="Unassembled WGS sequence"/>
</dbReference>
<dbReference type="STRING" id="1617426.TR69_WS6001001440"/>
<dbReference type="SUPFAM" id="SSF52540">
    <property type="entry name" value="P-loop containing nucleoside triphosphate hydrolases"/>
    <property type="match status" value="1"/>
</dbReference>
<comment type="caution">
    <text evidence="1">The sequence shown here is derived from an EMBL/GenBank/DDBJ whole genome shotgun (WGS) entry which is preliminary data.</text>
</comment>
<keyword evidence="1" id="KW-0808">Transferase</keyword>
<gene>
    <name evidence="1" type="ORF">TR69_WS6001001440</name>
</gene>
<reference evidence="1 2" key="1">
    <citation type="submission" date="2015-02" db="EMBL/GenBank/DDBJ databases">
        <title>Improved understanding of the partial-nitritation anammox process through 23 genomes representing the majority of the microbial community.</title>
        <authorList>
            <person name="Speth D.R."/>
            <person name="In T Zandt M."/>
            <person name="Guerrero Cruz S."/>
            <person name="Jetten M.S."/>
            <person name="Dutilh B.E."/>
        </authorList>
    </citation>
    <scope>NUCLEOTIDE SEQUENCE [LARGE SCALE GENOMIC DNA]</scope>
    <source>
        <strain evidence="1">OLB20</strain>
    </source>
</reference>
<dbReference type="EMBL" id="JYNZ01000006">
    <property type="protein sequence ID" value="KXK25834.1"/>
    <property type="molecule type" value="Genomic_DNA"/>
</dbReference>
<accession>A0A136LVZ0</accession>
<dbReference type="Pfam" id="PF13469">
    <property type="entry name" value="Sulfotransfer_3"/>
    <property type="match status" value="1"/>
</dbReference>
<dbReference type="InterPro" id="IPR027417">
    <property type="entry name" value="P-loop_NTPase"/>
</dbReference>
<protein>
    <submittedName>
        <fullName evidence="1">Sulfotransferase domain protein</fullName>
    </submittedName>
</protein>
<dbReference type="PATRIC" id="fig|1617426.3.peg.1419"/>
<dbReference type="GO" id="GO:0016740">
    <property type="term" value="F:transferase activity"/>
    <property type="evidence" value="ECO:0007669"/>
    <property type="project" value="UniProtKB-KW"/>
</dbReference>
<evidence type="ECO:0000313" key="1">
    <source>
        <dbReference type="EMBL" id="KXK25834.1"/>
    </source>
</evidence>
<organism evidence="1 2">
    <name type="scientific">candidate division WS6 bacterium OLB20</name>
    <dbReference type="NCBI Taxonomy" id="1617426"/>
    <lineage>
        <taxon>Bacteria</taxon>
        <taxon>Candidatus Dojkabacteria</taxon>
    </lineage>
</organism>
<dbReference type="AlphaFoldDB" id="A0A136LVZ0"/>
<dbReference type="Gene3D" id="3.40.50.300">
    <property type="entry name" value="P-loop containing nucleotide triphosphate hydrolases"/>
    <property type="match status" value="1"/>
</dbReference>
<evidence type="ECO:0000313" key="2">
    <source>
        <dbReference type="Proteomes" id="UP000070457"/>
    </source>
</evidence>
<proteinExistence type="predicted"/>